<keyword evidence="2" id="KW-1185">Reference proteome</keyword>
<comment type="caution">
    <text evidence="1">The sequence shown here is derived from an EMBL/GenBank/DDBJ whole genome shotgun (WGS) entry which is preliminary data.</text>
</comment>
<dbReference type="AlphaFoldDB" id="A0AAP0DVN4"/>
<accession>A0AAP0DVN4</accession>
<protein>
    <submittedName>
        <fullName evidence="1">Uncharacterized protein</fullName>
    </submittedName>
</protein>
<organism evidence="1 2">
    <name type="scientific">Stephania yunnanensis</name>
    <dbReference type="NCBI Taxonomy" id="152371"/>
    <lineage>
        <taxon>Eukaryota</taxon>
        <taxon>Viridiplantae</taxon>
        <taxon>Streptophyta</taxon>
        <taxon>Embryophyta</taxon>
        <taxon>Tracheophyta</taxon>
        <taxon>Spermatophyta</taxon>
        <taxon>Magnoliopsida</taxon>
        <taxon>Ranunculales</taxon>
        <taxon>Menispermaceae</taxon>
        <taxon>Menispermoideae</taxon>
        <taxon>Cissampelideae</taxon>
        <taxon>Stephania</taxon>
    </lineage>
</organism>
<reference evidence="1 2" key="1">
    <citation type="submission" date="2024-01" db="EMBL/GenBank/DDBJ databases">
        <title>Genome assemblies of Stephania.</title>
        <authorList>
            <person name="Yang L."/>
        </authorList>
    </citation>
    <scope>NUCLEOTIDE SEQUENCE [LARGE SCALE GENOMIC DNA]</scope>
    <source>
        <strain evidence="1">YNDBR</strain>
        <tissue evidence="1">Leaf</tissue>
    </source>
</reference>
<gene>
    <name evidence="1" type="ORF">Syun_030718</name>
</gene>
<name>A0AAP0DVN4_9MAGN</name>
<dbReference type="EMBL" id="JBBNAF010000043">
    <property type="protein sequence ID" value="KAK9081881.1"/>
    <property type="molecule type" value="Genomic_DNA"/>
</dbReference>
<sequence>MPFVTPLPLVTHRSAGRPLPESLLLIGVTAPRQRRDLYISLAIHASRCPRICWSSSVPAVPPTCWSIAAGAALPPCCSWYRRGPLLYVRLSLLCYECE</sequence>
<dbReference type="Proteomes" id="UP001420932">
    <property type="component" value="Unassembled WGS sequence"/>
</dbReference>
<evidence type="ECO:0000313" key="2">
    <source>
        <dbReference type="Proteomes" id="UP001420932"/>
    </source>
</evidence>
<proteinExistence type="predicted"/>
<evidence type="ECO:0000313" key="1">
    <source>
        <dbReference type="EMBL" id="KAK9081881.1"/>
    </source>
</evidence>